<protein>
    <submittedName>
        <fullName evidence="1">Uncharacterized protein</fullName>
    </submittedName>
</protein>
<comment type="caution">
    <text evidence="1">The sequence shown here is derived from an EMBL/GenBank/DDBJ whole genome shotgun (WGS) entry which is preliminary data.</text>
</comment>
<dbReference type="Gene3D" id="1.20.1280.50">
    <property type="match status" value="1"/>
</dbReference>
<evidence type="ECO:0000313" key="2">
    <source>
        <dbReference type="Proteomes" id="UP000298327"/>
    </source>
</evidence>
<evidence type="ECO:0000313" key="1">
    <source>
        <dbReference type="EMBL" id="TFY70846.1"/>
    </source>
</evidence>
<dbReference type="SUPFAM" id="SSF52047">
    <property type="entry name" value="RNI-like"/>
    <property type="match status" value="1"/>
</dbReference>
<dbReference type="OrthoDB" id="3221565at2759"/>
<keyword evidence="2" id="KW-1185">Reference proteome</keyword>
<organism evidence="1 2">
    <name type="scientific">Dentipellis fragilis</name>
    <dbReference type="NCBI Taxonomy" id="205917"/>
    <lineage>
        <taxon>Eukaryota</taxon>
        <taxon>Fungi</taxon>
        <taxon>Dikarya</taxon>
        <taxon>Basidiomycota</taxon>
        <taxon>Agaricomycotina</taxon>
        <taxon>Agaricomycetes</taxon>
        <taxon>Russulales</taxon>
        <taxon>Hericiaceae</taxon>
        <taxon>Dentipellis</taxon>
    </lineage>
</organism>
<gene>
    <name evidence="1" type="ORF">EVG20_g2148</name>
</gene>
<name>A0A4Y9Z7K0_9AGAM</name>
<reference evidence="1 2" key="1">
    <citation type="submission" date="2019-02" db="EMBL/GenBank/DDBJ databases">
        <title>Genome sequencing of the rare red list fungi Dentipellis fragilis.</title>
        <authorList>
            <person name="Buettner E."/>
            <person name="Kellner H."/>
        </authorList>
    </citation>
    <scope>NUCLEOTIDE SEQUENCE [LARGE SCALE GENOMIC DNA]</scope>
    <source>
        <strain evidence="1 2">DSM 105465</strain>
    </source>
</reference>
<dbReference type="Proteomes" id="UP000298327">
    <property type="component" value="Unassembled WGS sequence"/>
</dbReference>
<dbReference type="EMBL" id="SEOQ01000079">
    <property type="protein sequence ID" value="TFY70846.1"/>
    <property type="molecule type" value="Genomic_DNA"/>
</dbReference>
<dbReference type="SUPFAM" id="SSF81383">
    <property type="entry name" value="F-box domain"/>
    <property type="match status" value="1"/>
</dbReference>
<dbReference type="AlphaFoldDB" id="A0A4Y9Z7K0"/>
<sequence>MCLRPPIGSDAAAREVQRLTDENKDLAARMLANNTRLNALAPISYLPPELLVLIFTLISPSRRSDLKHFRAHPYEASRTHQAWVDWIHVTHVCGHWRRVAVGDPSLWTVIYCELGPEWTELLLSRSKSSPIDIVLEQGTHTEALFDQTEPASIAVHGQHAKTISIDANVFGAGSSFEALADQFDDTMPILEKLELRLAAVTCIPDGCFCDVPVLKELVLQNVIPSWTDLLSFSNLVTFIFHVPDLILGSRLTVPGTLHRSRSEMLPTVAQLLDALETMRSLEHLSIHDALPEALPAMVGVQDQQNRVVSLPRLSVVSLSGPMLDCTSFAGHLDFPCTTFLNLIGNSNDDFHNDEIYPCICRTLEKHLARQQSLSRKINQINFDMSRPAVELSLTIASQYIFRLNVPFLQTAEGRAFLHTVFALLPVGDNARLSIALEREVATKFEPAEFEAIFDQPSLATISSVVIGGDTLHPLSPALTCNMPRNDPNFRPPEKLRAFNVLPGLQDVVLTNIDCVGMMQDNLELLRDEILNVIRSREDGGWPLRRLGIAYNPTIPLEWLQSLKATFPELVIWK</sequence>
<dbReference type="InterPro" id="IPR036047">
    <property type="entry name" value="F-box-like_dom_sf"/>
</dbReference>
<accession>A0A4Y9Z7K0</accession>
<dbReference type="STRING" id="205917.A0A4Y9Z7K0"/>
<proteinExistence type="predicted"/>